<protein>
    <submittedName>
        <fullName evidence="2">Uncharacterized protein</fullName>
    </submittedName>
</protein>
<dbReference type="AlphaFoldDB" id="A0ABD1RM37"/>
<gene>
    <name evidence="2" type="ORF">Fot_42135</name>
</gene>
<comment type="caution">
    <text evidence="2">The sequence shown here is derived from an EMBL/GenBank/DDBJ whole genome shotgun (WGS) entry which is preliminary data.</text>
</comment>
<organism evidence="2 3">
    <name type="scientific">Forsythia ovata</name>
    <dbReference type="NCBI Taxonomy" id="205694"/>
    <lineage>
        <taxon>Eukaryota</taxon>
        <taxon>Viridiplantae</taxon>
        <taxon>Streptophyta</taxon>
        <taxon>Embryophyta</taxon>
        <taxon>Tracheophyta</taxon>
        <taxon>Spermatophyta</taxon>
        <taxon>Magnoliopsida</taxon>
        <taxon>eudicotyledons</taxon>
        <taxon>Gunneridae</taxon>
        <taxon>Pentapetalae</taxon>
        <taxon>asterids</taxon>
        <taxon>lamiids</taxon>
        <taxon>Lamiales</taxon>
        <taxon>Oleaceae</taxon>
        <taxon>Forsythieae</taxon>
        <taxon>Forsythia</taxon>
    </lineage>
</organism>
<evidence type="ECO:0000313" key="3">
    <source>
        <dbReference type="Proteomes" id="UP001604277"/>
    </source>
</evidence>
<keyword evidence="3" id="KW-1185">Reference proteome</keyword>
<dbReference type="Proteomes" id="UP001604277">
    <property type="component" value="Unassembled WGS sequence"/>
</dbReference>
<dbReference type="EMBL" id="JBFOLJ010000012">
    <property type="protein sequence ID" value="KAL2488843.1"/>
    <property type="molecule type" value="Genomic_DNA"/>
</dbReference>
<feature type="compositionally biased region" description="Polar residues" evidence="1">
    <location>
        <begin position="12"/>
        <end position="22"/>
    </location>
</feature>
<proteinExistence type="predicted"/>
<feature type="region of interest" description="Disordered" evidence="1">
    <location>
        <begin position="1"/>
        <end position="23"/>
    </location>
</feature>
<reference evidence="3" key="1">
    <citation type="submission" date="2024-07" db="EMBL/GenBank/DDBJ databases">
        <title>Two chromosome-level genome assemblies of Korean endemic species Abeliophyllum distichum and Forsythia ovata (Oleaceae).</title>
        <authorList>
            <person name="Jang H."/>
        </authorList>
    </citation>
    <scope>NUCLEOTIDE SEQUENCE [LARGE SCALE GENOMIC DNA]</scope>
</reference>
<evidence type="ECO:0000313" key="2">
    <source>
        <dbReference type="EMBL" id="KAL2488843.1"/>
    </source>
</evidence>
<evidence type="ECO:0000256" key="1">
    <source>
        <dbReference type="SAM" id="MobiDB-lite"/>
    </source>
</evidence>
<sequence length="111" mass="11731">MNKAWGVVEDTSLPNLAPSTASGFRPTVLQVPKTAMDNPHILPAPEATIDIPSTSIPARPVPPSGNVRQSVKRKAGAKSGEEASRTSTSLPLGKCEYINIGPARTSWIQQS</sequence>
<accession>A0ABD1RM37</accession>
<feature type="region of interest" description="Disordered" evidence="1">
    <location>
        <begin position="37"/>
        <end position="91"/>
    </location>
</feature>
<name>A0ABD1RM37_9LAMI</name>